<dbReference type="InterPro" id="IPR055409">
    <property type="entry name" value="Beta-prop_FAM234A_B"/>
</dbReference>
<feature type="compositionally biased region" description="Basic and acidic residues" evidence="10">
    <location>
        <begin position="1"/>
        <end position="22"/>
    </location>
</feature>
<dbReference type="Ensembl" id="ENSOGAT00000016621.2">
    <property type="protein sequence ID" value="ENSOGAP00000014873.2"/>
    <property type="gene ID" value="ENSOGAG00000016615.2"/>
</dbReference>
<keyword evidence="3" id="KW-0735">Signal-anchor</keyword>
<keyword evidence="5 11" id="KW-0472">Membrane</keyword>
<keyword evidence="14" id="KW-1185">Reference proteome</keyword>
<evidence type="ECO:0000256" key="5">
    <source>
        <dbReference type="ARBA" id="ARBA00023136"/>
    </source>
</evidence>
<evidence type="ECO:0000256" key="10">
    <source>
        <dbReference type="SAM" id="MobiDB-lite"/>
    </source>
</evidence>
<dbReference type="SUPFAM" id="SSF50998">
    <property type="entry name" value="Quinoprotein alcohol dehydrogenase-like"/>
    <property type="match status" value="1"/>
</dbReference>
<protein>
    <recommendedName>
        <fullName evidence="8">Protein FAM234A</fullName>
    </recommendedName>
    <alternativeName>
        <fullName evidence="9">Protein ITFG3</fullName>
    </alternativeName>
</protein>
<dbReference type="InterPro" id="IPR045232">
    <property type="entry name" value="FAM234"/>
</dbReference>
<feature type="transmembrane region" description="Helical" evidence="11">
    <location>
        <begin position="49"/>
        <end position="70"/>
    </location>
</feature>
<dbReference type="GeneTree" id="ENSGT00530000063694"/>
<evidence type="ECO:0000256" key="7">
    <source>
        <dbReference type="ARBA" id="ARBA00025791"/>
    </source>
</evidence>
<dbReference type="GO" id="GO:0016020">
    <property type="term" value="C:membrane"/>
    <property type="evidence" value="ECO:0007669"/>
    <property type="project" value="UniProtKB-SubCell"/>
</dbReference>
<evidence type="ECO:0000256" key="8">
    <source>
        <dbReference type="ARBA" id="ARBA00071196"/>
    </source>
</evidence>
<keyword evidence="6" id="KW-0325">Glycoprotein</keyword>
<evidence type="ECO:0000313" key="14">
    <source>
        <dbReference type="Proteomes" id="UP000005225"/>
    </source>
</evidence>
<reference evidence="14" key="1">
    <citation type="submission" date="2011-03" db="EMBL/GenBank/DDBJ databases">
        <title>Version 3 of the genome sequence of Otolemur garnettii (Bushbaby).</title>
        <authorList>
            <consortium name="The Broad Institute Genome Sequencing Platform"/>
            <person name="Di Palma F."/>
            <person name="Johnson J."/>
            <person name="Lander E.S."/>
            <person name="Lindblad-Toh K."/>
            <person name="Jaffe D.B."/>
            <person name="Gnerre S."/>
            <person name="MacCallum I."/>
            <person name="Przybylski D."/>
            <person name="Ribeiro F.J."/>
            <person name="Burton J.N."/>
            <person name="Walker B.J."/>
            <person name="Sharpe T."/>
            <person name="Hall G."/>
        </authorList>
    </citation>
    <scope>NUCLEOTIDE SEQUENCE [LARGE SCALE GENOMIC DNA]</scope>
</reference>
<dbReference type="InParanoid" id="H0XFR8"/>
<dbReference type="STRING" id="30611.ENSOGAP00000014873"/>
<dbReference type="EMBL" id="AAQR03077778">
    <property type="status" value="NOT_ANNOTATED_CDS"/>
    <property type="molecule type" value="Genomic_DNA"/>
</dbReference>
<feature type="domain" description="FAM234A/B beta-propeller" evidence="12">
    <location>
        <begin position="82"/>
        <end position="549"/>
    </location>
</feature>
<name>H0XFR8_OTOGA</name>
<keyword evidence="4 11" id="KW-1133">Transmembrane helix</keyword>
<dbReference type="AlphaFoldDB" id="H0XFR8"/>
<dbReference type="EMBL" id="AAQR03077780">
    <property type="status" value="NOT_ANNOTATED_CDS"/>
    <property type="molecule type" value="Genomic_DNA"/>
</dbReference>
<dbReference type="Proteomes" id="UP000005225">
    <property type="component" value="Unassembled WGS sequence"/>
</dbReference>
<evidence type="ECO:0000256" key="9">
    <source>
        <dbReference type="ARBA" id="ARBA00083714"/>
    </source>
</evidence>
<evidence type="ECO:0000256" key="3">
    <source>
        <dbReference type="ARBA" id="ARBA00022968"/>
    </source>
</evidence>
<evidence type="ECO:0000256" key="4">
    <source>
        <dbReference type="ARBA" id="ARBA00022989"/>
    </source>
</evidence>
<evidence type="ECO:0000259" key="12">
    <source>
        <dbReference type="Pfam" id="PF23727"/>
    </source>
</evidence>
<dbReference type="PANTHER" id="PTHR21419:SF7">
    <property type="entry name" value="PROTEIN FAM234A"/>
    <property type="match status" value="1"/>
</dbReference>
<keyword evidence="2 11" id="KW-0812">Transmembrane</keyword>
<proteinExistence type="inferred from homology"/>
<reference evidence="13" key="3">
    <citation type="submission" date="2025-09" db="UniProtKB">
        <authorList>
            <consortium name="Ensembl"/>
        </authorList>
    </citation>
    <scope>IDENTIFICATION</scope>
</reference>
<dbReference type="FunCoup" id="H0XFR8">
    <property type="interactions" value="264"/>
</dbReference>
<dbReference type="eggNOG" id="ENOG502R0CE">
    <property type="taxonomic scope" value="Eukaryota"/>
</dbReference>
<dbReference type="Pfam" id="PF23727">
    <property type="entry name" value="Beta-prop_FAM234A_B"/>
    <property type="match status" value="1"/>
</dbReference>
<dbReference type="InterPro" id="IPR015943">
    <property type="entry name" value="WD40/YVTN_repeat-like_dom_sf"/>
</dbReference>
<dbReference type="PANTHER" id="PTHR21419">
    <property type="match status" value="1"/>
</dbReference>
<dbReference type="HOGENOM" id="CLU_036490_0_0_1"/>
<evidence type="ECO:0000313" key="13">
    <source>
        <dbReference type="Ensembl" id="ENSOGAP00000014873.2"/>
    </source>
</evidence>
<evidence type="ECO:0000256" key="11">
    <source>
        <dbReference type="SAM" id="Phobius"/>
    </source>
</evidence>
<dbReference type="GO" id="GO:0009986">
    <property type="term" value="C:cell surface"/>
    <property type="evidence" value="ECO:0007669"/>
    <property type="project" value="Ensembl"/>
</dbReference>
<reference evidence="13" key="2">
    <citation type="submission" date="2025-08" db="UniProtKB">
        <authorList>
            <consortium name="Ensembl"/>
        </authorList>
    </citation>
    <scope>IDENTIFICATION</scope>
</reference>
<dbReference type="Gene3D" id="2.130.10.10">
    <property type="entry name" value="YVTN repeat-like/Quinoprotein amine dehydrogenase"/>
    <property type="match status" value="1"/>
</dbReference>
<dbReference type="OMA" id="FMFWGLM"/>
<comment type="subcellular location">
    <subcellularLocation>
        <location evidence="1">Membrane</location>
        <topology evidence="1">Single-pass type II membrane protein</topology>
    </subcellularLocation>
</comment>
<dbReference type="EMBL" id="AAQR03077779">
    <property type="status" value="NOT_ANNOTATED_CDS"/>
    <property type="molecule type" value="Genomic_DNA"/>
</dbReference>
<accession>H0XFR8</accession>
<evidence type="ECO:0000256" key="1">
    <source>
        <dbReference type="ARBA" id="ARBA00004606"/>
    </source>
</evidence>
<evidence type="ECO:0000256" key="2">
    <source>
        <dbReference type="ARBA" id="ARBA00022692"/>
    </source>
</evidence>
<evidence type="ECO:0000256" key="6">
    <source>
        <dbReference type="ARBA" id="ARBA00023180"/>
    </source>
</evidence>
<dbReference type="FunFam" id="2.130.10.10:FF:002632">
    <property type="entry name" value="Protein FAM234A"/>
    <property type="match status" value="1"/>
</dbReference>
<dbReference type="InterPro" id="IPR011047">
    <property type="entry name" value="Quinoprotein_ADH-like_sf"/>
</dbReference>
<organism evidence="13 14">
    <name type="scientific">Otolemur garnettii</name>
    <name type="common">Small-eared galago</name>
    <name type="synonym">Garnett's greater bushbaby</name>
    <dbReference type="NCBI Taxonomy" id="30611"/>
    <lineage>
        <taxon>Eukaryota</taxon>
        <taxon>Metazoa</taxon>
        <taxon>Chordata</taxon>
        <taxon>Craniata</taxon>
        <taxon>Vertebrata</taxon>
        <taxon>Euteleostomi</taxon>
        <taxon>Mammalia</taxon>
        <taxon>Eutheria</taxon>
        <taxon>Euarchontoglires</taxon>
        <taxon>Primates</taxon>
        <taxon>Strepsirrhini</taxon>
        <taxon>Lorisiformes</taxon>
        <taxon>Galagidae</taxon>
        <taxon>Otolemur</taxon>
    </lineage>
</organism>
<feature type="region of interest" description="Disordered" evidence="10">
    <location>
        <begin position="1"/>
        <end position="32"/>
    </location>
</feature>
<sequence length="552" mass="60568">MMDSRDQEAEIHPLKNEDRKSQENLGNQLKNEDNLKSMPLQSRLSRCRAVAFFLSLFICLFVVFVISFIIPCPDRPASQRMWRVDYSAAVTYDFLAVEDINRDRIRDVLFLYKHTNSSSNFSRSCADEGLSSPCTFVAVVSGANGSMLWERPVASDVALVKCAVSQPRSSEVSSACILVGRPHSVIAVDLFSGKTLWTHPSSLGRNASILSPLLQLPDVDGDGTPDLLLLVREEEEVNGYIYSGTTGHQIGHRGSLGIDGESGFLLHVTRTGAHYILFPCASSLCGCSVKGLYEKVTRRDGPFKKDPLWENMLNATTCRRLVHSAGAVRHLVHIPGKAGADVLLVGAEACVLLDGQALTPRWTLNRAQVLRKPIFGHYKPDALAVVIENGTGIHRQILLLDLSSGAILWSQALPSLPGAPGSASLPTADHRSAFFFWGFHELDSTNETETGATWHSLYMLHPTLPNVLLELANISANIVTFEAVLFEPSRHAAYVLLTGPTTSDVPGLVSLIKHRVRDLVPSSRVVHLSEAGPDSDQAVRDRFSRLRYRSEA</sequence>
<comment type="similarity">
    <text evidence="7">Belongs to the FAM234 family.</text>
</comment>